<evidence type="ECO:0000313" key="8">
    <source>
        <dbReference type="EMBL" id="OLU40174.1"/>
    </source>
</evidence>
<gene>
    <name evidence="5" type="primary">fmt</name>
    <name evidence="8" type="ORF">BO222_05545</name>
</gene>
<dbReference type="InterPro" id="IPR005794">
    <property type="entry name" value="Fmt"/>
</dbReference>
<dbReference type="CDD" id="cd08704">
    <property type="entry name" value="Met_tRNA_FMT_C"/>
    <property type="match status" value="1"/>
</dbReference>
<protein>
    <recommendedName>
        <fullName evidence="2 5">Methionyl-tRNA formyltransferase</fullName>
        <ecNumber evidence="2 5">2.1.2.9</ecNumber>
    </recommendedName>
</protein>
<evidence type="ECO:0000256" key="5">
    <source>
        <dbReference type="HAMAP-Rule" id="MF_00182"/>
    </source>
</evidence>
<organism evidence="8 9">
    <name type="scientific">Ileibacterium valens</name>
    <dbReference type="NCBI Taxonomy" id="1862668"/>
    <lineage>
        <taxon>Bacteria</taxon>
        <taxon>Bacillati</taxon>
        <taxon>Bacillota</taxon>
        <taxon>Erysipelotrichia</taxon>
        <taxon>Erysipelotrichales</taxon>
        <taxon>Erysipelotrichaceae</taxon>
        <taxon>Ileibacterium</taxon>
    </lineage>
</organism>
<accession>A0A1U7NGH8</accession>
<sequence length="312" mass="34396">MENDKIIFMGTPAIAADVLQALLDAKANVSLVVTQPDRKVGRKQKLEFSEVKKLALKHDIPVFQPVSIKKENEVLLNEKANLIVTCAFGQILSEENLNSTINGAVNLHGSLLPEYRGCAPIQRAIMDGKTTTGMALMKMEKGMDTGGVMDIARLEIGPDETCDELFGRMGKAAGELIVKNLETLLQGKAEFIPQDDSVWTYAPKIDSQEERIDFGQSDHEIYNQIRALSAAPGAWLIANGKKLKIIECRYIPYKDGESLEPMKILKEGKKKMVITLKDGKLDLKRVQLEGKPIMDIVSFVNGAGRALDGCRI</sequence>
<feature type="domain" description="Formyl transferase N-terminal" evidence="6">
    <location>
        <begin position="5"/>
        <end position="179"/>
    </location>
</feature>
<dbReference type="InterPro" id="IPR005793">
    <property type="entry name" value="Formyl_trans_C"/>
</dbReference>
<evidence type="ECO:0000256" key="3">
    <source>
        <dbReference type="ARBA" id="ARBA00022679"/>
    </source>
</evidence>
<dbReference type="GO" id="GO:0005829">
    <property type="term" value="C:cytosol"/>
    <property type="evidence" value="ECO:0007669"/>
    <property type="project" value="TreeGrafter"/>
</dbReference>
<dbReference type="InterPro" id="IPR036477">
    <property type="entry name" value="Formyl_transf_N_sf"/>
</dbReference>
<dbReference type="InterPro" id="IPR002376">
    <property type="entry name" value="Formyl_transf_N"/>
</dbReference>
<keyword evidence="9" id="KW-1185">Reference proteome</keyword>
<dbReference type="Proteomes" id="UP000186341">
    <property type="component" value="Unassembled WGS sequence"/>
</dbReference>
<dbReference type="HAMAP" id="MF_00182">
    <property type="entry name" value="Formyl_trans"/>
    <property type="match status" value="1"/>
</dbReference>
<proteinExistence type="inferred from homology"/>
<dbReference type="InterPro" id="IPR044135">
    <property type="entry name" value="Met-tRNA-FMT_C"/>
</dbReference>
<dbReference type="Gene3D" id="3.40.50.12230">
    <property type="match status" value="1"/>
</dbReference>
<evidence type="ECO:0000313" key="9">
    <source>
        <dbReference type="Proteomes" id="UP000186341"/>
    </source>
</evidence>
<dbReference type="CDD" id="cd08646">
    <property type="entry name" value="FMT_core_Met-tRNA-FMT_N"/>
    <property type="match status" value="1"/>
</dbReference>
<comment type="caution">
    <text evidence="8">The sequence shown here is derived from an EMBL/GenBank/DDBJ whole genome shotgun (WGS) entry which is preliminary data.</text>
</comment>
<dbReference type="RefSeq" id="WP_075819134.1">
    <property type="nucleotide sequence ID" value="NZ_CAJUTZ010000064.1"/>
</dbReference>
<dbReference type="Pfam" id="PF00551">
    <property type="entry name" value="Formyl_trans_N"/>
    <property type="match status" value="1"/>
</dbReference>
<dbReference type="EC" id="2.1.2.9" evidence="2 5"/>
<reference evidence="8 9" key="1">
    <citation type="submission" date="2016-11" db="EMBL/GenBank/DDBJ databases">
        <title>Description of two novel members of the family Erysipelotrichaceae: Ileibacterium lipovorans gen. nov., sp. nov. and Dubosiella newyorkensis, gen. nov., sp. nov.</title>
        <authorList>
            <person name="Cox L.M."/>
            <person name="Sohn J."/>
            <person name="Tyrrell K.L."/>
            <person name="Citron D.M."/>
            <person name="Lawson P.A."/>
            <person name="Patel N.B."/>
            <person name="Iizumi T."/>
            <person name="Perez-Perez G.I."/>
            <person name="Goldstein E.J."/>
            <person name="Blaser M.J."/>
        </authorList>
    </citation>
    <scope>NUCLEOTIDE SEQUENCE [LARGE SCALE GENOMIC DNA]</scope>
    <source>
        <strain evidence="8 9">NYU-BL-A3</strain>
    </source>
</reference>
<keyword evidence="4 5" id="KW-0648">Protein biosynthesis</keyword>
<dbReference type="GeneID" id="82202676"/>
<dbReference type="PANTHER" id="PTHR11138:SF5">
    <property type="entry name" value="METHIONYL-TRNA FORMYLTRANSFERASE, MITOCHONDRIAL"/>
    <property type="match status" value="1"/>
</dbReference>
<evidence type="ECO:0000256" key="4">
    <source>
        <dbReference type="ARBA" id="ARBA00022917"/>
    </source>
</evidence>
<name>A0A1U7NGH8_9FIRM</name>
<evidence type="ECO:0000256" key="2">
    <source>
        <dbReference type="ARBA" id="ARBA00012261"/>
    </source>
</evidence>
<keyword evidence="3 5" id="KW-0808">Transferase</keyword>
<evidence type="ECO:0000259" key="6">
    <source>
        <dbReference type="Pfam" id="PF00551"/>
    </source>
</evidence>
<dbReference type="SUPFAM" id="SSF50486">
    <property type="entry name" value="FMT C-terminal domain-like"/>
    <property type="match status" value="1"/>
</dbReference>
<dbReference type="NCBIfam" id="TIGR00460">
    <property type="entry name" value="fmt"/>
    <property type="match status" value="1"/>
</dbReference>
<evidence type="ECO:0000259" key="7">
    <source>
        <dbReference type="Pfam" id="PF02911"/>
    </source>
</evidence>
<comment type="catalytic activity">
    <reaction evidence="5">
        <text>L-methionyl-tRNA(fMet) + (6R)-10-formyltetrahydrofolate = N-formyl-L-methionyl-tRNA(fMet) + (6S)-5,6,7,8-tetrahydrofolate + H(+)</text>
        <dbReference type="Rhea" id="RHEA:24380"/>
        <dbReference type="Rhea" id="RHEA-COMP:9952"/>
        <dbReference type="Rhea" id="RHEA-COMP:9953"/>
        <dbReference type="ChEBI" id="CHEBI:15378"/>
        <dbReference type="ChEBI" id="CHEBI:57453"/>
        <dbReference type="ChEBI" id="CHEBI:78530"/>
        <dbReference type="ChEBI" id="CHEBI:78844"/>
        <dbReference type="ChEBI" id="CHEBI:195366"/>
        <dbReference type="EC" id="2.1.2.9"/>
    </reaction>
</comment>
<dbReference type="GO" id="GO:0004479">
    <property type="term" value="F:methionyl-tRNA formyltransferase activity"/>
    <property type="evidence" value="ECO:0007669"/>
    <property type="project" value="UniProtKB-UniRule"/>
</dbReference>
<feature type="binding site" evidence="5">
    <location>
        <begin position="110"/>
        <end position="113"/>
    </location>
    <ligand>
        <name>(6S)-5,6,7,8-tetrahydrofolate</name>
        <dbReference type="ChEBI" id="CHEBI:57453"/>
    </ligand>
</feature>
<dbReference type="PANTHER" id="PTHR11138">
    <property type="entry name" value="METHIONYL-TRNA FORMYLTRANSFERASE"/>
    <property type="match status" value="1"/>
</dbReference>
<dbReference type="InterPro" id="IPR041711">
    <property type="entry name" value="Met-tRNA-FMT_N"/>
</dbReference>
<evidence type="ECO:0000256" key="1">
    <source>
        <dbReference type="ARBA" id="ARBA00010699"/>
    </source>
</evidence>
<dbReference type="AlphaFoldDB" id="A0A1U7NGH8"/>
<dbReference type="Pfam" id="PF02911">
    <property type="entry name" value="Formyl_trans_C"/>
    <property type="match status" value="1"/>
</dbReference>
<dbReference type="SUPFAM" id="SSF53328">
    <property type="entry name" value="Formyltransferase"/>
    <property type="match status" value="1"/>
</dbReference>
<dbReference type="OrthoDB" id="9802815at2"/>
<dbReference type="EMBL" id="MPJW01000115">
    <property type="protein sequence ID" value="OLU40174.1"/>
    <property type="molecule type" value="Genomic_DNA"/>
</dbReference>
<comment type="function">
    <text evidence="5">Attaches a formyl group to the free amino group of methionyl-tRNA(fMet). The formyl group appears to play a dual role in the initiator identity of N-formylmethionyl-tRNA by promoting its recognition by IF2 and preventing the misappropriation of this tRNA by the elongation apparatus.</text>
</comment>
<feature type="domain" description="Formyl transferase C-terminal" evidence="7">
    <location>
        <begin position="204"/>
        <end position="303"/>
    </location>
</feature>
<comment type="similarity">
    <text evidence="1 5">Belongs to the Fmt family.</text>
</comment>
<dbReference type="InterPro" id="IPR011034">
    <property type="entry name" value="Formyl_transferase-like_C_sf"/>
</dbReference>